<feature type="compositionally biased region" description="Acidic residues" evidence="1">
    <location>
        <begin position="120"/>
        <end position="137"/>
    </location>
</feature>
<feature type="region of interest" description="Disordered" evidence="1">
    <location>
        <begin position="120"/>
        <end position="147"/>
    </location>
</feature>
<dbReference type="AlphaFoldDB" id="A0A6C0L156"/>
<sequence>MSHKAICLRCTGDIAEFEVDVNKLESKLSTKKIPRNVKRTMGKGYLSLRHNYDIHEKMIALYAWDEGEAGDENKHELPTPLDNILYFGNVYLIGHVNNKQVSITKEDYENMKEKHFDGFDDVGSEDSWSTDESVDSDDSIHDFIVPG</sequence>
<protein>
    <submittedName>
        <fullName evidence="2">Uncharacterized protein</fullName>
    </submittedName>
</protein>
<dbReference type="EMBL" id="MN741024">
    <property type="protein sequence ID" value="QHU23136.1"/>
    <property type="molecule type" value="Genomic_DNA"/>
</dbReference>
<evidence type="ECO:0000256" key="1">
    <source>
        <dbReference type="SAM" id="MobiDB-lite"/>
    </source>
</evidence>
<name>A0A6C0L156_9ZZZZ</name>
<evidence type="ECO:0000313" key="2">
    <source>
        <dbReference type="EMBL" id="QHU23136.1"/>
    </source>
</evidence>
<accession>A0A6C0L156</accession>
<organism evidence="2">
    <name type="scientific">viral metagenome</name>
    <dbReference type="NCBI Taxonomy" id="1070528"/>
    <lineage>
        <taxon>unclassified sequences</taxon>
        <taxon>metagenomes</taxon>
        <taxon>organismal metagenomes</taxon>
    </lineage>
</organism>
<reference evidence="2" key="1">
    <citation type="journal article" date="2020" name="Nature">
        <title>Giant virus diversity and host interactions through global metagenomics.</title>
        <authorList>
            <person name="Schulz F."/>
            <person name="Roux S."/>
            <person name="Paez-Espino D."/>
            <person name="Jungbluth S."/>
            <person name="Walsh D.A."/>
            <person name="Denef V.J."/>
            <person name="McMahon K.D."/>
            <person name="Konstantinidis K.T."/>
            <person name="Eloe-Fadrosh E.A."/>
            <person name="Kyrpides N.C."/>
            <person name="Woyke T."/>
        </authorList>
    </citation>
    <scope>NUCLEOTIDE SEQUENCE</scope>
    <source>
        <strain evidence="2">GVMAG-S-ERX555907-63</strain>
    </source>
</reference>
<proteinExistence type="predicted"/>